<name>A0A8H3E131_9AGAM</name>
<feature type="compositionally biased region" description="Polar residues" evidence="1">
    <location>
        <begin position="495"/>
        <end position="512"/>
    </location>
</feature>
<feature type="compositionally biased region" description="Low complexity" evidence="1">
    <location>
        <begin position="361"/>
        <end position="381"/>
    </location>
</feature>
<dbReference type="Proteomes" id="UP000663827">
    <property type="component" value="Unassembled WGS sequence"/>
</dbReference>
<evidence type="ECO:0000313" key="3">
    <source>
        <dbReference type="Proteomes" id="UP000663827"/>
    </source>
</evidence>
<accession>A0A8H3E131</accession>
<reference evidence="2" key="1">
    <citation type="submission" date="2021-01" db="EMBL/GenBank/DDBJ databases">
        <authorList>
            <person name="Kaushik A."/>
        </authorList>
    </citation>
    <scope>NUCLEOTIDE SEQUENCE</scope>
    <source>
        <strain evidence="2">AG5</strain>
    </source>
</reference>
<evidence type="ECO:0000313" key="2">
    <source>
        <dbReference type="EMBL" id="CAE7149278.1"/>
    </source>
</evidence>
<organism evidence="2 3">
    <name type="scientific">Rhizoctonia solani</name>
    <dbReference type="NCBI Taxonomy" id="456999"/>
    <lineage>
        <taxon>Eukaryota</taxon>
        <taxon>Fungi</taxon>
        <taxon>Dikarya</taxon>
        <taxon>Basidiomycota</taxon>
        <taxon>Agaricomycotina</taxon>
        <taxon>Agaricomycetes</taxon>
        <taxon>Cantharellales</taxon>
        <taxon>Ceratobasidiaceae</taxon>
        <taxon>Rhizoctonia</taxon>
    </lineage>
</organism>
<dbReference type="EMBL" id="CAJNJQ010001776">
    <property type="protein sequence ID" value="CAE7149278.1"/>
    <property type="molecule type" value="Genomic_DNA"/>
</dbReference>
<gene>
    <name evidence="2" type="ORF">RDB_LOCUS86675</name>
</gene>
<protein>
    <submittedName>
        <fullName evidence="2">Uncharacterized protein</fullName>
    </submittedName>
</protein>
<feature type="region of interest" description="Disordered" evidence="1">
    <location>
        <begin position="168"/>
        <end position="190"/>
    </location>
</feature>
<dbReference type="AlphaFoldDB" id="A0A8H3E131"/>
<sequence>MDAVSLNSPLVINRKAARKRRELTDTAVLLHHYKLNEVGPACRETGQGTPQGDPFSMRPRLVPVPRWLAPRPMSSFGVPARQPCFYIRDPRKSMNFRALCWMHTESRLLTKSPLNDTTRRALMPARLDVPLEDSMFRRSRPSNALRAFGSILPGSTLKSYELSTPLPRNSGGHVLTESTKPKPAPIVIPTPPPRVVANNCPNGARIMVHRMNLAREQRWNTAGDRTKVLQQYTTIASGMLSTTTEPTEPASPALRRLTHYIDGLCAYAKKVVVIKSRDMRHQESKILAELRDSLHKRLQSDQAFMLERDRLPLQRSNSSRENPVDTEMEINIDGQPSYSPRTPKPNVELTPPSTPSRTDDSQPSTSMDTSTPTGSSSGQQDVSHGSAHISPTTNTTREAPKDLASTTWPIPELSPGERQPPVAPNPKPRQKRQRAPAPYSVPSTRVLRSMKVKSDNVPAPATIPSGASASRVVVPSVVRHQPRKELRARQVPRACTNTSTPAPVASASTTHRYNLRPRKRELDKGQGSKQASRPAKRRRV</sequence>
<evidence type="ECO:0000256" key="1">
    <source>
        <dbReference type="SAM" id="MobiDB-lite"/>
    </source>
</evidence>
<feature type="region of interest" description="Disordered" evidence="1">
    <location>
        <begin position="309"/>
        <end position="540"/>
    </location>
</feature>
<proteinExistence type="predicted"/>
<comment type="caution">
    <text evidence="2">The sequence shown here is derived from an EMBL/GenBank/DDBJ whole genome shotgun (WGS) entry which is preliminary data.</text>
</comment>
<feature type="compositionally biased region" description="Low complexity" evidence="1">
    <location>
        <begin position="464"/>
        <end position="479"/>
    </location>
</feature>